<dbReference type="Proteomes" id="UP000192343">
    <property type="component" value="Unassembled WGS sequence"/>
</dbReference>
<dbReference type="Pfam" id="PF20454">
    <property type="entry name" value="GpA_nuclease"/>
    <property type="match status" value="1"/>
</dbReference>
<evidence type="ECO:0000313" key="3">
    <source>
        <dbReference type="EMBL" id="ORC37274.1"/>
    </source>
</evidence>
<comment type="caution">
    <text evidence="3">The sequence shown here is derived from an EMBL/GenBank/DDBJ whole genome shotgun (WGS) entry which is preliminary data.</text>
</comment>
<evidence type="ECO:0008006" key="5">
    <source>
        <dbReference type="Google" id="ProtNLM"/>
    </source>
</evidence>
<gene>
    <name evidence="3" type="ORF">B4O97_03530</name>
</gene>
<dbReference type="InterPro" id="IPR046453">
    <property type="entry name" value="GpA_ATPase"/>
</dbReference>
<feature type="domain" description="Phage terminase large subunit GpA ATPase" evidence="1">
    <location>
        <begin position="56"/>
        <end position="324"/>
    </location>
</feature>
<evidence type="ECO:0000259" key="2">
    <source>
        <dbReference type="Pfam" id="PF20454"/>
    </source>
</evidence>
<dbReference type="OrthoDB" id="5181253at2"/>
<dbReference type="STRING" id="1963862.B4O97_03530"/>
<dbReference type="GO" id="GO:0016887">
    <property type="term" value="F:ATP hydrolysis activity"/>
    <property type="evidence" value="ECO:0007669"/>
    <property type="project" value="InterPro"/>
</dbReference>
<feature type="domain" description="Terminase large subunit GpA endonuclease" evidence="2">
    <location>
        <begin position="336"/>
        <end position="618"/>
    </location>
</feature>
<proteinExistence type="predicted"/>
<dbReference type="Pfam" id="PF05876">
    <property type="entry name" value="GpA_ATPase"/>
    <property type="match status" value="1"/>
</dbReference>
<dbReference type="EMBL" id="MWQY01000003">
    <property type="protein sequence ID" value="ORC37274.1"/>
    <property type="molecule type" value="Genomic_DNA"/>
</dbReference>
<name>A0A1Y1S2W8_9SPIO</name>
<organism evidence="3 4">
    <name type="scientific">Marispirochaeta aestuarii</name>
    <dbReference type="NCBI Taxonomy" id="1963862"/>
    <lineage>
        <taxon>Bacteria</taxon>
        <taxon>Pseudomonadati</taxon>
        <taxon>Spirochaetota</taxon>
        <taxon>Spirochaetia</taxon>
        <taxon>Spirochaetales</taxon>
        <taxon>Spirochaetaceae</taxon>
        <taxon>Marispirochaeta</taxon>
    </lineage>
</organism>
<dbReference type="InterPro" id="IPR046454">
    <property type="entry name" value="GpA_endonuclease"/>
</dbReference>
<evidence type="ECO:0000313" key="4">
    <source>
        <dbReference type="Proteomes" id="UP000192343"/>
    </source>
</evidence>
<keyword evidence="4" id="KW-1185">Reference proteome</keyword>
<evidence type="ECO:0000259" key="1">
    <source>
        <dbReference type="Pfam" id="PF05876"/>
    </source>
</evidence>
<sequence length="650" mass="74311">MTEIIQDELFTKQKRVESLEWLIKLLERTPRKIERVLISEWAEENRTLSEGLTPYPGPYSFDVNPYMREIVDSLSESSPIHEVAVLKGTQIMFTVGAIENFIGYTIDIAPAPMLYVTGDAGLADTQMELRIDSMINNSGIGHKIGAQSKREGQRKTGDIKTRKEFPGGFLVAAGPNSGAKLRSMSFKKINVDEVDAFPDSTGKEGDPIYLIRRRVDAFSESYKILWGSTPLFKHNSKIYSLYKEGDQRKYFVPCKHCGHMQFLRWGEKDTPGGLKFEHDEDDRLIATYNDDGQIIESSVRYVCEKCGGEWENADKDWFLPRGEWRPTAEPRRPSMRSYHIPGLLSPVGFRSWENAVVEFLQIKHEGKPKLKMQNWVNTFLGEPFEDYGGRPKIEALLSRNKTYVSGTLPEDAKPLIITVGADVQGGENSRIECEVVAWGRDFESWSIRYEVIPGDTGDLESPCWSALRSIITTKYAGMQPTLSGVDSGYNTETVYSFCDTFESGVHPVMGQTYLNKDRKYIQPTECIGHKHFRIDVNDNLLKQEIYSFIAKGEFESGNTPRGYCHFPSDYPRQHFIQLTNEQRVMERDKSGVAKLKWVQTGKNEQLDCRKYALAMVYAYREYVEAVLKENGNLEEDTVLSWHEFWDYLEG</sequence>
<dbReference type="InterPro" id="IPR027417">
    <property type="entry name" value="P-loop_NTPase"/>
</dbReference>
<protein>
    <recommendedName>
        <fullName evidence="5">Terminase</fullName>
    </recommendedName>
</protein>
<dbReference type="GO" id="GO:0004519">
    <property type="term" value="F:endonuclease activity"/>
    <property type="evidence" value="ECO:0007669"/>
    <property type="project" value="InterPro"/>
</dbReference>
<reference evidence="3 4" key="1">
    <citation type="submission" date="2017-03" db="EMBL/GenBank/DDBJ databases">
        <title>Draft Genome sequence of Marispirochaeta sp. strain JC444.</title>
        <authorList>
            <person name="Shivani Y."/>
            <person name="Subhash Y."/>
            <person name="Sasikala C."/>
            <person name="Ramana C."/>
        </authorList>
    </citation>
    <scope>NUCLEOTIDE SEQUENCE [LARGE SCALE GENOMIC DNA]</scope>
    <source>
        <strain evidence="3 4">JC444</strain>
    </source>
</reference>
<dbReference type="Gene3D" id="3.40.50.300">
    <property type="entry name" value="P-loop containing nucleotide triphosphate hydrolases"/>
    <property type="match status" value="1"/>
</dbReference>
<dbReference type="RefSeq" id="WP_083048383.1">
    <property type="nucleotide sequence ID" value="NZ_MWQY01000003.1"/>
</dbReference>
<dbReference type="AlphaFoldDB" id="A0A1Y1S2W8"/>
<accession>A0A1Y1S2W8</accession>